<evidence type="ECO:0000256" key="4">
    <source>
        <dbReference type="ARBA" id="ARBA00023146"/>
    </source>
</evidence>
<dbReference type="VEuPathDB" id="FungiDB:CIMG_04928"/>
<feature type="region of interest" description="Disordered" evidence="6">
    <location>
        <begin position="35"/>
        <end position="69"/>
    </location>
</feature>
<dbReference type="PRINTS" id="PR00982">
    <property type="entry name" value="TRNASYNTHLYS"/>
</dbReference>
<reference evidence="9" key="2">
    <citation type="journal article" date="2010" name="Genome Res.">
        <title>Population genomic sequencing of Coccidioides fungi reveals recent hybridization and transposon control.</title>
        <authorList>
            <person name="Neafsey D.E."/>
            <person name="Barker B.M."/>
            <person name="Sharpton T.J."/>
            <person name="Stajich J.E."/>
            <person name="Park D.J."/>
            <person name="Whiston E."/>
            <person name="Hung C.-Y."/>
            <person name="McMahan C."/>
            <person name="White J."/>
            <person name="Sykes S."/>
            <person name="Heiman D."/>
            <person name="Young S."/>
            <person name="Zeng Q."/>
            <person name="Abouelleil A."/>
            <person name="Aftuck L."/>
            <person name="Bessette D."/>
            <person name="Brown A."/>
            <person name="FitzGerald M."/>
            <person name="Lui A."/>
            <person name="Macdonald J.P."/>
            <person name="Priest M."/>
            <person name="Orbach M.J."/>
            <person name="Galgiani J.N."/>
            <person name="Kirkland T.N."/>
            <person name="Cole G.T."/>
            <person name="Birren B.W."/>
            <person name="Henn M.R."/>
            <person name="Taylor J.W."/>
            <person name="Rounsley S.D."/>
        </authorList>
    </citation>
    <scope>GENOME REANNOTATION</scope>
    <source>
        <strain evidence="9">RS</strain>
    </source>
</reference>
<keyword evidence="1" id="KW-0436">Ligase</keyword>
<dbReference type="GO" id="GO:0000049">
    <property type="term" value="F:tRNA binding"/>
    <property type="evidence" value="ECO:0007669"/>
    <property type="project" value="TreeGrafter"/>
</dbReference>
<dbReference type="SUPFAM" id="SSF50249">
    <property type="entry name" value="Nucleic acid-binding proteins"/>
    <property type="match status" value="1"/>
</dbReference>
<dbReference type="Gene3D" id="3.30.930.10">
    <property type="entry name" value="Bira Bifunctional Protein, Domain 2"/>
    <property type="match status" value="1"/>
</dbReference>
<dbReference type="Pfam" id="PF01336">
    <property type="entry name" value="tRNA_anti-codon"/>
    <property type="match status" value="1"/>
</dbReference>
<dbReference type="EMBL" id="GG704914">
    <property type="protein sequence ID" value="EAS33904.2"/>
    <property type="molecule type" value="Genomic_DNA"/>
</dbReference>
<evidence type="ECO:0000256" key="2">
    <source>
        <dbReference type="ARBA" id="ARBA00022741"/>
    </source>
</evidence>
<dbReference type="InterPro" id="IPR004364">
    <property type="entry name" value="Aa-tRNA-synt_II"/>
</dbReference>
<reference evidence="9" key="1">
    <citation type="journal article" date="2009" name="Genome Res.">
        <title>Comparative genomic analyses of the human fungal pathogens Coccidioides and their relatives.</title>
        <authorList>
            <person name="Sharpton T.J."/>
            <person name="Stajich J.E."/>
            <person name="Rounsley S.D."/>
            <person name="Gardner M.J."/>
            <person name="Wortman J.R."/>
            <person name="Jordar V.S."/>
            <person name="Maiti R."/>
            <person name="Kodira C.D."/>
            <person name="Neafsey D.E."/>
            <person name="Zeng Q."/>
            <person name="Hung C.-Y."/>
            <person name="McMahan C."/>
            <person name="Muszewska A."/>
            <person name="Grynberg M."/>
            <person name="Mandel M.A."/>
            <person name="Kellner E.M."/>
            <person name="Barker B.M."/>
            <person name="Galgiani J.N."/>
            <person name="Orbach M.J."/>
            <person name="Kirkland T.N."/>
            <person name="Cole G.T."/>
            <person name="Henn M.R."/>
            <person name="Birren B.W."/>
            <person name="Taylor J.W."/>
        </authorList>
    </citation>
    <scope>NUCLEOTIDE SEQUENCE [LARGE SCALE GENOMIC DNA]</scope>
    <source>
        <strain evidence="9">RS</strain>
    </source>
</reference>
<dbReference type="InterPro" id="IPR018149">
    <property type="entry name" value="Lys-tRNA-synth_II_C"/>
</dbReference>
<dbReference type="KEGG" id="cim:CIMG_04928"/>
<evidence type="ECO:0000256" key="5">
    <source>
        <dbReference type="ARBA" id="ARBA00030563"/>
    </source>
</evidence>
<evidence type="ECO:0000256" key="6">
    <source>
        <dbReference type="SAM" id="MobiDB-lite"/>
    </source>
</evidence>
<dbReference type="InterPro" id="IPR006195">
    <property type="entry name" value="aa-tRNA-synth_II"/>
</dbReference>
<dbReference type="InterPro" id="IPR044136">
    <property type="entry name" value="Lys-tRNA-ligase_II_N"/>
</dbReference>
<dbReference type="GeneID" id="4565224"/>
<protein>
    <recommendedName>
        <fullName evidence="5">Lysyl-tRNA synthetase</fullName>
    </recommendedName>
</protein>
<dbReference type="RefSeq" id="XP_001245487.2">
    <property type="nucleotide sequence ID" value="XM_001245486.2"/>
</dbReference>
<name>A0A0E1RZ34_COCIM</name>
<dbReference type="STRING" id="246410.A0A0E1RZ34"/>
<dbReference type="OrthoDB" id="21243at2759"/>
<organism evidence="8 9">
    <name type="scientific">Coccidioides immitis (strain RS)</name>
    <name type="common">Valley fever fungus</name>
    <dbReference type="NCBI Taxonomy" id="246410"/>
    <lineage>
        <taxon>Eukaryota</taxon>
        <taxon>Fungi</taxon>
        <taxon>Dikarya</taxon>
        <taxon>Ascomycota</taxon>
        <taxon>Pezizomycotina</taxon>
        <taxon>Eurotiomycetes</taxon>
        <taxon>Eurotiomycetidae</taxon>
        <taxon>Onygenales</taxon>
        <taxon>Onygenaceae</taxon>
        <taxon>Coccidioides</taxon>
    </lineage>
</organism>
<dbReference type="GO" id="GO:0070154">
    <property type="term" value="P:mitochondrial lysyl-tRNA aminoacylation"/>
    <property type="evidence" value="ECO:0007669"/>
    <property type="project" value="TreeGrafter"/>
</dbReference>
<proteinExistence type="predicted"/>
<dbReference type="OMA" id="MQERHVD"/>
<dbReference type="CDD" id="cd04322">
    <property type="entry name" value="LysRS_N"/>
    <property type="match status" value="1"/>
</dbReference>
<dbReference type="InterPro" id="IPR012340">
    <property type="entry name" value="NA-bd_OB-fold"/>
</dbReference>
<evidence type="ECO:0000256" key="1">
    <source>
        <dbReference type="ARBA" id="ARBA00022598"/>
    </source>
</evidence>
<keyword evidence="9" id="KW-1185">Reference proteome</keyword>
<dbReference type="AlphaFoldDB" id="A0A0E1RZ34"/>
<evidence type="ECO:0000259" key="7">
    <source>
        <dbReference type="PROSITE" id="PS50862"/>
    </source>
</evidence>
<dbReference type="FunFam" id="3.30.930.10:FF:000094">
    <property type="entry name" value="Lysine--tRNA ligase, mitochondrial"/>
    <property type="match status" value="1"/>
</dbReference>
<dbReference type="InterPro" id="IPR045864">
    <property type="entry name" value="aa-tRNA-synth_II/BPL/LPL"/>
</dbReference>
<keyword evidence="3" id="KW-0067">ATP-binding</keyword>
<dbReference type="GO" id="GO:0005524">
    <property type="term" value="F:ATP binding"/>
    <property type="evidence" value="ECO:0007669"/>
    <property type="project" value="UniProtKB-KW"/>
</dbReference>
<dbReference type="PANTHER" id="PTHR42918">
    <property type="entry name" value="LYSYL-TRNA SYNTHETASE"/>
    <property type="match status" value="1"/>
</dbReference>
<dbReference type="GO" id="GO:0005739">
    <property type="term" value="C:mitochondrion"/>
    <property type="evidence" value="ECO:0007669"/>
    <property type="project" value="TreeGrafter"/>
</dbReference>
<dbReference type="Pfam" id="PF00152">
    <property type="entry name" value="tRNA-synt_2"/>
    <property type="match status" value="1"/>
</dbReference>
<evidence type="ECO:0000256" key="3">
    <source>
        <dbReference type="ARBA" id="ARBA00022840"/>
    </source>
</evidence>
<feature type="compositionally biased region" description="Polar residues" evidence="6">
    <location>
        <begin position="44"/>
        <end position="65"/>
    </location>
</feature>
<dbReference type="PANTHER" id="PTHR42918:SF5">
    <property type="entry name" value="LYSINE--TRNA LIGASE, MITOCHONDRIAL"/>
    <property type="match status" value="1"/>
</dbReference>
<accession>A0A0E1RZ34</accession>
<dbReference type="GO" id="GO:0004824">
    <property type="term" value="F:lysine-tRNA ligase activity"/>
    <property type="evidence" value="ECO:0007669"/>
    <property type="project" value="InterPro"/>
</dbReference>
<dbReference type="InParanoid" id="A0A0E1RZ34"/>
<dbReference type="Gene3D" id="2.40.50.140">
    <property type="entry name" value="Nucleic acid-binding proteins"/>
    <property type="match status" value="1"/>
</dbReference>
<dbReference type="PROSITE" id="PS50862">
    <property type="entry name" value="AA_TRNA_LIGASE_II"/>
    <property type="match status" value="1"/>
</dbReference>
<evidence type="ECO:0000313" key="9">
    <source>
        <dbReference type="Proteomes" id="UP000001261"/>
    </source>
</evidence>
<sequence>MRPVCSHRVSQLCLDGSFLSYRSYRLRVRYLTNSKAAPHDRGNPNRTFSSGRVYGSNTSDGNTNKLPRWNRIDEIKNASSNPYPRLAVSPQSTSCEHFRSQYNHIQPNETLDDVSVFLYGRIRSQRTAGSKLVFFDLWQDGHKVQILCNQRILGVTGVSPERFREFYHLLQRGDVYSITGKPHRTGRGELTLLASELPTLLSPCLHDVPVDTKEHAVSPYERHVQFLADPGVADILRARSSIVQHIRNFFLERRFIEVNTPIIAAAAGGAIARPFHTTASESVEQLLALRIAPELWLKRLIVGGFDRIFEIGPSFRNEGLDKTHNPEFTTCEFYQAFADLECLMQMTETLLSGLSQNIRELNEKLGTLHPIYVDFSTPFRRIDFVPALESAMGHTLPDLKSDGATLKMVELLNTMSIPLPDHVSLPRLLDKLCAVYLEPQCKDPTFIINHPECMSPLSKSYIHPTCSQVVSARAELFVEGKEVVNTYEEENSPFEQRRKFEEQLSYRDPENPGELDESYLQALEWGLPPTGGWGCGIDRLCMLFTGARRIGDVLSFGNLRSVTRPHTSVYPRESGS</sequence>
<dbReference type="SUPFAM" id="SSF55681">
    <property type="entry name" value="Class II aaRS and biotin synthetases"/>
    <property type="match status" value="1"/>
</dbReference>
<keyword evidence="2" id="KW-0547">Nucleotide-binding</keyword>
<keyword evidence="4" id="KW-0030">Aminoacyl-tRNA synthetase</keyword>
<dbReference type="Proteomes" id="UP000001261">
    <property type="component" value="Unassembled WGS sequence"/>
</dbReference>
<feature type="domain" description="Aminoacyl-transfer RNA synthetases class-II family profile" evidence="7">
    <location>
        <begin position="236"/>
        <end position="565"/>
    </location>
</feature>
<dbReference type="InterPro" id="IPR004365">
    <property type="entry name" value="NA-bd_OB_tRNA"/>
</dbReference>
<gene>
    <name evidence="8" type="ORF">CIMG_04928</name>
</gene>
<evidence type="ECO:0000313" key="8">
    <source>
        <dbReference type="EMBL" id="EAS33904.2"/>
    </source>
</evidence>